<organism evidence="8 9">
    <name type="scientific">Lymnaea stagnalis</name>
    <name type="common">Great pond snail</name>
    <name type="synonym">Helix stagnalis</name>
    <dbReference type="NCBI Taxonomy" id="6523"/>
    <lineage>
        <taxon>Eukaryota</taxon>
        <taxon>Metazoa</taxon>
        <taxon>Spiralia</taxon>
        <taxon>Lophotrochozoa</taxon>
        <taxon>Mollusca</taxon>
        <taxon>Gastropoda</taxon>
        <taxon>Heterobranchia</taxon>
        <taxon>Euthyneura</taxon>
        <taxon>Panpulmonata</taxon>
        <taxon>Hygrophila</taxon>
        <taxon>Lymnaeoidea</taxon>
        <taxon>Lymnaeidae</taxon>
        <taxon>Lymnaea</taxon>
    </lineage>
</organism>
<dbReference type="PROSITE" id="PS50923">
    <property type="entry name" value="SUSHI"/>
    <property type="match status" value="1"/>
</dbReference>
<evidence type="ECO:0000259" key="7">
    <source>
        <dbReference type="PROSITE" id="PS50923"/>
    </source>
</evidence>
<dbReference type="GO" id="GO:0005102">
    <property type="term" value="F:signaling receptor binding"/>
    <property type="evidence" value="ECO:0007669"/>
    <property type="project" value="TreeGrafter"/>
</dbReference>
<dbReference type="Proteomes" id="UP001497497">
    <property type="component" value="Unassembled WGS sequence"/>
</dbReference>
<feature type="domain" description="EGF-like" evidence="6">
    <location>
        <begin position="302"/>
        <end position="334"/>
    </location>
</feature>
<evidence type="ECO:0000313" key="8">
    <source>
        <dbReference type="EMBL" id="CAL1530227.1"/>
    </source>
</evidence>
<evidence type="ECO:0000259" key="6">
    <source>
        <dbReference type="PROSITE" id="PS50026"/>
    </source>
</evidence>
<keyword evidence="4" id="KW-0768">Sushi</keyword>
<feature type="disulfide bond" evidence="3">
    <location>
        <begin position="413"/>
        <end position="423"/>
    </location>
</feature>
<keyword evidence="2 3" id="KW-1015">Disulfide bond</keyword>
<dbReference type="PROSITE" id="PS01186">
    <property type="entry name" value="EGF_2"/>
    <property type="match status" value="2"/>
</dbReference>
<accession>A0AAV2H9C0</accession>
<keyword evidence="3" id="KW-0245">EGF-like domain</keyword>
<feature type="chain" id="PRO_5043729785" evidence="5">
    <location>
        <begin position="20"/>
        <end position="448"/>
    </location>
</feature>
<dbReference type="Gene3D" id="2.10.70.10">
    <property type="entry name" value="Complement Module, domain 1"/>
    <property type="match status" value="1"/>
</dbReference>
<feature type="disulfide bond" evidence="3">
    <location>
        <begin position="306"/>
        <end position="316"/>
    </location>
</feature>
<evidence type="ECO:0000256" key="3">
    <source>
        <dbReference type="PROSITE-ProRule" id="PRU00076"/>
    </source>
</evidence>
<dbReference type="PANTHER" id="PTHR14949">
    <property type="entry name" value="EGF-LIKE-DOMAIN, MULTIPLE 7, 8"/>
    <property type="match status" value="1"/>
</dbReference>
<name>A0AAV2H9C0_LYMST</name>
<evidence type="ECO:0000256" key="2">
    <source>
        <dbReference type="ARBA" id="ARBA00023157"/>
    </source>
</evidence>
<feature type="disulfide bond" evidence="3">
    <location>
        <begin position="122"/>
        <end position="131"/>
    </location>
</feature>
<dbReference type="InterPro" id="IPR035976">
    <property type="entry name" value="Sushi/SCR/CCP_sf"/>
</dbReference>
<reference evidence="8 9" key="1">
    <citation type="submission" date="2024-04" db="EMBL/GenBank/DDBJ databases">
        <authorList>
            <consortium name="Genoscope - CEA"/>
            <person name="William W."/>
        </authorList>
    </citation>
    <scope>NUCLEOTIDE SEQUENCE [LARGE SCALE GENOMIC DNA]</scope>
</reference>
<feature type="domain" description="EGF-like" evidence="6">
    <location>
        <begin position="101"/>
        <end position="132"/>
    </location>
</feature>
<proteinExistence type="predicted"/>
<feature type="domain" description="Sushi" evidence="7">
    <location>
        <begin position="35"/>
        <end position="102"/>
    </location>
</feature>
<dbReference type="GO" id="GO:0005576">
    <property type="term" value="C:extracellular region"/>
    <property type="evidence" value="ECO:0007669"/>
    <property type="project" value="TreeGrafter"/>
</dbReference>
<evidence type="ECO:0000256" key="1">
    <source>
        <dbReference type="ARBA" id="ARBA00022729"/>
    </source>
</evidence>
<dbReference type="InterPro" id="IPR000742">
    <property type="entry name" value="EGF"/>
</dbReference>
<feature type="signal peptide" evidence="5">
    <location>
        <begin position="1"/>
        <end position="19"/>
    </location>
</feature>
<keyword evidence="1 5" id="KW-0732">Signal</keyword>
<sequence length="448" mass="49179">MRLESFLVIITVYISSASSFSGFRNHQTKHSISSENCPAPATPRNGNVDCQFSDAVQSEIWCTFTCHPGYRFADMSTGSNIVSICEVTTGSFDVPVIADCVPNCSPSCYNGGICDGPNICLCPHPYYGPQCLQSHLTLDQLCNVTHSPRYGYWNCQPDGAGDKVCVASCLPTFVFERPHSPQYTCDQNGVWTPNIYTVPDCTPDVTVPPPTTTVTVPVTVPVTAHQCENVVAPRFGVMNCIPDSAYGKICVPRCLPTFTFERPPPVFYVCNDNGIWTPNIYLVPNCIPENTQGVSTTFETIVTATCNPPCMNGGTCTEFNTCICPDQNHDDTCENIAIVEGDWSPNCPLPAPLRNGLIYCRYVNESRLEIKCSYMCEYDYDFEGTMAVTYEFICNVIYGYTGAHHTPKCVPECYPPCSNGGLCMNNNVCNCIPPYFGDRCLSQTSIVG</sequence>
<feature type="disulfide bond" evidence="3">
    <location>
        <begin position="104"/>
        <end position="114"/>
    </location>
</feature>
<dbReference type="GO" id="GO:0009986">
    <property type="term" value="C:cell surface"/>
    <property type="evidence" value="ECO:0007669"/>
    <property type="project" value="TreeGrafter"/>
</dbReference>
<dbReference type="PANTHER" id="PTHR14949:SF55">
    <property type="entry name" value="WNT INHIBITORY FACTOR 1"/>
    <property type="match status" value="1"/>
</dbReference>
<comment type="caution">
    <text evidence="3">Lacks conserved residue(s) required for the propagation of feature annotation.</text>
</comment>
<dbReference type="SUPFAM" id="SSF57535">
    <property type="entry name" value="Complement control module/SCR domain"/>
    <property type="match status" value="2"/>
</dbReference>
<feature type="disulfide bond" evidence="3">
    <location>
        <begin position="324"/>
        <end position="333"/>
    </location>
</feature>
<evidence type="ECO:0000313" key="9">
    <source>
        <dbReference type="Proteomes" id="UP001497497"/>
    </source>
</evidence>
<evidence type="ECO:0000256" key="5">
    <source>
        <dbReference type="SAM" id="SignalP"/>
    </source>
</evidence>
<feature type="domain" description="EGF-like" evidence="6">
    <location>
        <begin position="410"/>
        <end position="441"/>
    </location>
</feature>
<dbReference type="InterPro" id="IPR050969">
    <property type="entry name" value="Dev_Signal_Modulators"/>
</dbReference>
<dbReference type="EMBL" id="CAXITT010000064">
    <property type="protein sequence ID" value="CAL1530227.1"/>
    <property type="molecule type" value="Genomic_DNA"/>
</dbReference>
<dbReference type="Gene3D" id="2.10.25.10">
    <property type="entry name" value="Laminin"/>
    <property type="match status" value="1"/>
</dbReference>
<gene>
    <name evidence="8" type="ORF">GSLYS_00004360001</name>
</gene>
<dbReference type="InterPro" id="IPR000436">
    <property type="entry name" value="Sushi_SCR_CCP_dom"/>
</dbReference>
<evidence type="ECO:0000256" key="4">
    <source>
        <dbReference type="PROSITE-ProRule" id="PRU00302"/>
    </source>
</evidence>
<dbReference type="SMART" id="SM00181">
    <property type="entry name" value="EGF"/>
    <property type="match status" value="3"/>
</dbReference>
<dbReference type="AlphaFoldDB" id="A0AAV2H9C0"/>
<protein>
    <submittedName>
        <fullName evidence="8">Uncharacterized protein</fullName>
    </submittedName>
</protein>
<comment type="caution">
    <text evidence="8">The sequence shown here is derived from an EMBL/GenBank/DDBJ whole genome shotgun (WGS) entry which is preliminary data.</text>
</comment>
<keyword evidence="9" id="KW-1185">Reference proteome</keyword>
<dbReference type="PROSITE" id="PS50026">
    <property type="entry name" value="EGF_3"/>
    <property type="match status" value="3"/>
</dbReference>
<feature type="disulfide bond" evidence="3">
    <location>
        <begin position="431"/>
        <end position="440"/>
    </location>
</feature>
<dbReference type="PROSITE" id="PS00022">
    <property type="entry name" value="EGF_1"/>
    <property type="match status" value="2"/>
</dbReference>